<evidence type="ECO:0000256" key="2">
    <source>
        <dbReference type="ARBA" id="ARBA00022605"/>
    </source>
</evidence>
<dbReference type="AlphaFoldDB" id="A0A7S4A4U9"/>
<proteinExistence type="inferred from homology"/>
<feature type="domain" description="Dihydrodipicolinate reductase N-terminal" evidence="13">
    <location>
        <begin position="39"/>
        <end position="167"/>
    </location>
</feature>
<keyword evidence="4" id="KW-0220">Diaminopimelate biosynthesis</keyword>
<reference evidence="15" key="1">
    <citation type="submission" date="2021-01" db="EMBL/GenBank/DDBJ databases">
        <authorList>
            <person name="Corre E."/>
            <person name="Pelletier E."/>
            <person name="Niang G."/>
            <person name="Scheremetjew M."/>
            <person name="Finn R."/>
            <person name="Kale V."/>
            <person name="Holt S."/>
            <person name="Cochrane G."/>
            <person name="Meng A."/>
            <person name="Brown T."/>
            <person name="Cohen L."/>
        </authorList>
    </citation>
    <scope>NUCLEOTIDE SEQUENCE</scope>
    <source>
        <strain evidence="15">CCMP1756</strain>
    </source>
</reference>
<dbReference type="GO" id="GO:0019877">
    <property type="term" value="P:diaminopimelate biosynthetic process"/>
    <property type="evidence" value="ECO:0007669"/>
    <property type="project" value="UniProtKB-KW"/>
</dbReference>
<keyword evidence="17" id="KW-1185">Reference proteome</keyword>
<comment type="similarity">
    <text evidence="1">Belongs to the DapB family.</text>
</comment>
<evidence type="ECO:0000256" key="4">
    <source>
        <dbReference type="ARBA" id="ARBA00022915"/>
    </source>
</evidence>
<keyword evidence="2" id="KW-0028">Amino-acid biosynthesis</keyword>
<feature type="chain" id="PRO_5036212357" description="4-hydroxy-tetrahydrodipicolinate reductase" evidence="12">
    <location>
        <begin position="22"/>
        <end position="331"/>
    </location>
</feature>
<evidence type="ECO:0000256" key="6">
    <source>
        <dbReference type="ARBA" id="ARBA00023027"/>
    </source>
</evidence>
<evidence type="ECO:0000313" key="15">
    <source>
        <dbReference type="EMBL" id="CAE0703729.1"/>
    </source>
</evidence>
<dbReference type="InterPro" id="IPR022663">
    <property type="entry name" value="DapB_C"/>
</dbReference>
<evidence type="ECO:0000313" key="16">
    <source>
        <dbReference type="EMBL" id="CAH0376085.1"/>
    </source>
</evidence>
<evidence type="ECO:0000256" key="8">
    <source>
        <dbReference type="ARBA" id="ARBA00037922"/>
    </source>
</evidence>
<name>A0A7S4A4U9_9STRA</name>
<evidence type="ECO:0000256" key="1">
    <source>
        <dbReference type="ARBA" id="ARBA00006642"/>
    </source>
</evidence>
<dbReference type="GO" id="GO:0008839">
    <property type="term" value="F:4-hydroxy-tetrahydrodipicolinate reductase"/>
    <property type="evidence" value="ECO:0007669"/>
    <property type="project" value="UniProtKB-EC"/>
</dbReference>
<evidence type="ECO:0000259" key="13">
    <source>
        <dbReference type="Pfam" id="PF01113"/>
    </source>
</evidence>
<dbReference type="OrthoDB" id="10259487at2759"/>
<dbReference type="Proteomes" id="UP000789595">
    <property type="component" value="Unassembled WGS sequence"/>
</dbReference>
<dbReference type="EC" id="1.17.1.8" evidence="9"/>
<reference evidence="16" key="2">
    <citation type="submission" date="2021-11" db="EMBL/GenBank/DDBJ databases">
        <authorList>
            <consortium name="Genoscope - CEA"/>
            <person name="William W."/>
        </authorList>
    </citation>
    <scope>NUCLEOTIDE SEQUENCE</scope>
</reference>
<dbReference type="PANTHER" id="PTHR20836:SF0">
    <property type="entry name" value="4-HYDROXY-TETRAHYDRODIPICOLINATE REDUCTASE 1, CHLOROPLASTIC-RELATED"/>
    <property type="match status" value="1"/>
</dbReference>
<feature type="domain" description="Dihydrodipicolinate reductase C-terminal" evidence="14">
    <location>
        <begin position="172"/>
        <end position="302"/>
    </location>
</feature>
<evidence type="ECO:0000256" key="7">
    <source>
        <dbReference type="ARBA" id="ARBA00023154"/>
    </source>
</evidence>
<evidence type="ECO:0000256" key="9">
    <source>
        <dbReference type="ARBA" id="ARBA00038983"/>
    </source>
</evidence>
<dbReference type="EMBL" id="HBIW01022228">
    <property type="protein sequence ID" value="CAE0703729.1"/>
    <property type="molecule type" value="Transcribed_RNA"/>
</dbReference>
<dbReference type="GO" id="GO:0009089">
    <property type="term" value="P:lysine biosynthetic process via diaminopimelate"/>
    <property type="evidence" value="ECO:0007669"/>
    <property type="project" value="InterPro"/>
</dbReference>
<comment type="catalytic activity">
    <reaction evidence="10">
        <text>(S)-2,3,4,5-tetrahydrodipicolinate + NADP(+) + H2O = (2S,4S)-4-hydroxy-2,3,4,5-tetrahydrodipicolinate + NADPH + H(+)</text>
        <dbReference type="Rhea" id="RHEA:35331"/>
        <dbReference type="ChEBI" id="CHEBI:15377"/>
        <dbReference type="ChEBI" id="CHEBI:15378"/>
        <dbReference type="ChEBI" id="CHEBI:16845"/>
        <dbReference type="ChEBI" id="CHEBI:57783"/>
        <dbReference type="ChEBI" id="CHEBI:58349"/>
        <dbReference type="ChEBI" id="CHEBI:67139"/>
        <dbReference type="EC" id="1.17.1.8"/>
    </reaction>
</comment>
<evidence type="ECO:0000313" key="17">
    <source>
        <dbReference type="Proteomes" id="UP000789595"/>
    </source>
</evidence>
<keyword evidence="12" id="KW-0732">Signal</keyword>
<dbReference type="Pfam" id="PF01113">
    <property type="entry name" value="DapB_N"/>
    <property type="match status" value="1"/>
</dbReference>
<evidence type="ECO:0000256" key="12">
    <source>
        <dbReference type="SAM" id="SignalP"/>
    </source>
</evidence>
<dbReference type="InterPro" id="IPR000846">
    <property type="entry name" value="DapB_N"/>
</dbReference>
<keyword evidence="3" id="KW-0521">NADP</keyword>
<dbReference type="GO" id="GO:0009570">
    <property type="term" value="C:chloroplast stroma"/>
    <property type="evidence" value="ECO:0007669"/>
    <property type="project" value="TreeGrafter"/>
</dbReference>
<evidence type="ECO:0000256" key="10">
    <source>
        <dbReference type="ARBA" id="ARBA00049080"/>
    </source>
</evidence>
<evidence type="ECO:0000256" key="11">
    <source>
        <dbReference type="ARBA" id="ARBA00049396"/>
    </source>
</evidence>
<evidence type="ECO:0000256" key="5">
    <source>
        <dbReference type="ARBA" id="ARBA00023002"/>
    </source>
</evidence>
<sequence length="331" mass="34813">MAAARCALALALLAAPTQALAARRRSPVRMSIAPSDVVVMMNGLPGKMGYSCAEACVARGMTLADVALTGEPFAGTPTDDRIPKVDLVAGGSDEAEKRGAELAKKCKEQGKVLVAVDFTAPQAALPNAEYYARHGMHFVMGTTGGDYDAIGKTVTDGKHGAVVAPNMSKQIVAMQAVVDQAARDFPNAFAGYDLTVIESHQKAKVDTSGTAKAVVASLKELNGGGFQVEDVEKVRNDETSLNGANGRLGKVPSEHLPGHAYHTYALTSGDGTVTFELRHNVNGRSTYAEGVADACLFLAAKADAGFPRARFLGRRKRLFDMIDVLQEGAMS</sequence>
<comment type="catalytic activity">
    <reaction evidence="11">
        <text>(S)-2,3,4,5-tetrahydrodipicolinate + NAD(+) + H2O = (2S,4S)-4-hydroxy-2,3,4,5-tetrahydrodipicolinate + NADH + H(+)</text>
        <dbReference type="Rhea" id="RHEA:35323"/>
        <dbReference type="ChEBI" id="CHEBI:15377"/>
        <dbReference type="ChEBI" id="CHEBI:15378"/>
        <dbReference type="ChEBI" id="CHEBI:16845"/>
        <dbReference type="ChEBI" id="CHEBI:57540"/>
        <dbReference type="ChEBI" id="CHEBI:57945"/>
        <dbReference type="ChEBI" id="CHEBI:67139"/>
        <dbReference type="EC" id="1.17.1.8"/>
    </reaction>
</comment>
<keyword evidence="5" id="KW-0560">Oxidoreductase</keyword>
<evidence type="ECO:0000256" key="3">
    <source>
        <dbReference type="ARBA" id="ARBA00022857"/>
    </source>
</evidence>
<organism evidence="15">
    <name type="scientific">Pelagomonas calceolata</name>
    <dbReference type="NCBI Taxonomy" id="35677"/>
    <lineage>
        <taxon>Eukaryota</taxon>
        <taxon>Sar</taxon>
        <taxon>Stramenopiles</taxon>
        <taxon>Ochrophyta</taxon>
        <taxon>Pelagophyceae</taxon>
        <taxon>Pelagomonadales</taxon>
        <taxon>Pelagomonadaceae</taxon>
        <taxon>Pelagomonas</taxon>
    </lineage>
</organism>
<dbReference type="Gene3D" id="3.40.50.720">
    <property type="entry name" value="NAD(P)-binding Rossmann-like Domain"/>
    <property type="match status" value="1"/>
</dbReference>
<accession>A0A7S4A4U9</accession>
<gene>
    <name evidence="15" type="ORF">PCAL00307_LOCUS19176</name>
    <name evidence="16" type="ORF">PECAL_5P06400</name>
</gene>
<comment type="pathway">
    <text evidence="8">Amino-acid biosynthesis; L-lysine biosynthesis via DAP pathway; (S)-tetrahydrodipicolinate from L-aspartate: step 4/4.</text>
</comment>
<dbReference type="PANTHER" id="PTHR20836">
    <property type="entry name" value="DIHYDRODIPICOLINATE REDUCTASE"/>
    <property type="match status" value="1"/>
</dbReference>
<dbReference type="SUPFAM" id="SSF51735">
    <property type="entry name" value="NAD(P)-binding Rossmann-fold domains"/>
    <property type="match status" value="1"/>
</dbReference>
<protein>
    <recommendedName>
        <fullName evidence="9">4-hydroxy-tetrahydrodipicolinate reductase</fullName>
        <ecNumber evidence="9">1.17.1.8</ecNumber>
    </recommendedName>
</protein>
<keyword evidence="7" id="KW-0457">Lysine biosynthesis</keyword>
<dbReference type="Gene3D" id="3.30.360.10">
    <property type="entry name" value="Dihydrodipicolinate Reductase, domain 2"/>
    <property type="match status" value="1"/>
</dbReference>
<dbReference type="Pfam" id="PF05173">
    <property type="entry name" value="DapB_C"/>
    <property type="match status" value="1"/>
</dbReference>
<feature type="signal peptide" evidence="12">
    <location>
        <begin position="1"/>
        <end position="21"/>
    </location>
</feature>
<dbReference type="InterPro" id="IPR023940">
    <property type="entry name" value="DHDPR_bac"/>
</dbReference>
<dbReference type="EMBL" id="CAKKNE010000005">
    <property type="protein sequence ID" value="CAH0376085.1"/>
    <property type="molecule type" value="Genomic_DNA"/>
</dbReference>
<dbReference type="InterPro" id="IPR036291">
    <property type="entry name" value="NAD(P)-bd_dom_sf"/>
</dbReference>
<keyword evidence="6" id="KW-0520">NAD</keyword>
<evidence type="ECO:0000259" key="14">
    <source>
        <dbReference type="Pfam" id="PF05173"/>
    </source>
</evidence>